<dbReference type="PANTHER" id="PTHR10362">
    <property type="entry name" value="HISTIDINE AMMONIA-LYASE"/>
    <property type="match status" value="1"/>
</dbReference>
<dbReference type="KEGG" id="ssin:G7078_00340"/>
<dbReference type="InterPro" id="IPR024083">
    <property type="entry name" value="Fumarase/histidase_N"/>
</dbReference>
<keyword evidence="4 6" id="KW-0456">Lyase</keyword>
<protein>
    <recommendedName>
        <fullName evidence="2 6">Histidine ammonia-lyase</fullName>
        <shortName evidence="6">Histidase</shortName>
        <ecNumber evidence="2 6">4.3.1.3</ecNumber>
    </recommendedName>
</protein>
<comment type="pathway">
    <text evidence="1 6 8">Amino-acid degradation; L-histidine degradation into L-glutamate; N-formimidoyl-L-glutamate from L-histidine: step 1/3.</text>
</comment>
<feature type="modified residue" description="2,3-didehydroalanine (Ser)" evidence="6">
    <location>
        <position position="142"/>
    </location>
</feature>
<dbReference type="UniPathway" id="UPA00379">
    <property type="reaction ID" value="UER00549"/>
</dbReference>
<dbReference type="EMBL" id="CP049871">
    <property type="protein sequence ID" value="QIL01393.1"/>
    <property type="molecule type" value="Genomic_DNA"/>
</dbReference>
<dbReference type="InterPro" id="IPR005921">
    <property type="entry name" value="HutH"/>
</dbReference>
<dbReference type="FunFam" id="1.20.200.10:FF:000003">
    <property type="entry name" value="Histidine ammonia-lyase"/>
    <property type="match status" value="1"/>
</dbReference>
<dbReference type="InterPro" id="IPR008948">
    <property type="entry name" value="L-Aspartase-like"/>
</dbReference>
<evidence type="ECO:0000256" key="5">
    <source>
        <dbReference type="ARBA" id="ARBA00049269"/>
    </source>
</evidence>
<comment type="subcellular location">
    <subcellularLocation>
        <location evidence="6 9">Cytoplasm</location>
    </subcellularLocation>
</comment>
<evidence type="ECO:0000256" key="8">
    <source>
        <dbReference type="RuleBase" id="RU004479"/>
    </source>
</evidence>
<reference evidence="10 11" key="1">
    <citation type="submission" date="2020-03" db="EMBL/GenBank/DDBJ databases">
        <title>Sphingomonas sp. nov., isolated from fish.</title>
        <authorList>
            <person name="Hyun D.-W."/>
            <person name="Bae J.-W."/>
        </authorList>
    </citation>
    <scope>NUCLEOTIDE SEQUENCE [LARGE SCALE GENOMIC DNA]</scope>
    <source>
        <strain evidence="10 11">HDW15C</strain>
    </source>
</reference>
<feature type="cross-link" description="5-imidazolinone (Ala-Gly)" evidence="6">
    <location>
        <begin position="141"/>
        <end position="143"/>
    </location>
</feature>
<proteinExistence type="inferred from homology"/>
<dbReference type="Gene3D" id="1.10.275.10">
    <property type="entry name" value="Fumarase/aspartase (N-terminal domain)"/>
    <property type="match status" value="1"/>
</dbReference>
<dbReference type="InterPro" id="IPR022313">
    <property type="entry name" value="Phe/His_NH3-lyase_AS"/>
</dbReference>
<gene>
    <name evidence="6 10" type="primary">hutH</name>
    <name evidence="10" type="ORF">G7078_00340</name>
</gene>
<keyword evidence="6" id="KW-0963">Cytoplasm</keyword>
<dbReference type="EC" id="4.3.1.3" evidence="2 6"/>
<evidence type="ECO:0000256" key="1">
    <source>
        <dbReference type="ARBA" id="ARBA00005113"/>
    </source>
</evidence>
<sequence>MTMALDPTAITLDQLRALWAGEPASLDAAAMQRVAEAAASVDRIVAGGETVYGVNTGFGLLASTRIPHDRLAELQTNLILSHSAGVGEPLPRHVVRLMIVLKLLGLGRGHSGVRPLVVEALQALLDRDAMPSIPSQGSVGASGDLAPLAHLISALMGYGRIDVAGEIMPAAAALDRLGMEPLQLGPKEGLALINGTQASTALALDALFAGERVFAAAIAAGALSVDALKGSAKPFDPRISQLRGQPGQIRVAELIRGLLDGSEILTSHVQCSRVQDPYSFRCQPQVMGASLDLLAAAARTLTIEAGAVTDNPIVFADEDSALSGGNFHAQPVAFAADTIAIAMCEVGSISERRISVLVDPKMSGLPAFLTEDSGVNSGLMIPQVTAAALVSENKSLAFPASVDSIPTSAGQEDHVSMAPIAGRKAAAIARNCAGVVAVELMAAAEGIDYHAPLGTSPRLRSVYDKVRALSPHFTADRYWADEITALQAAVLAGDIGSELPPLL</sequence>
<dbReference type="CDD" id="cd00332">
    <property type="entry name" value="PAL-HAL"/>
    <property type="match status" value="1"/>
</dbReference>
<evidence type="ECO:0000256" key="3">
    <source>
        <dbReference type="ARBA" id="ARBA00022808"/>
    </source>
</evidence>
<dbReference type="Gene3D" id="1.20.200.10">
    <property type="entry name" value="Fumarase/aspartase (Central domain)"/>
    <property type="match status" value="1"/>
</dbReference>
<evidence type="ECO:0000313" key="10">
    <source>
        <dbReference type="EMBL" id="QIL01393.1"/>
    </source>
</evidence>
<evidence type="ECO:0000256" key="7">
    <source>
        <dbReference type="RuleBase" id="RU003954"/>
    </source>
</evidence>
<keyword evidence="3 6" id="KW-0369">Histidine metabolism</keyword>
<organism evidence="10 11">
    <name type="scientific">Sphingomonas sinipercae</name>
    <dbReference type="NCBI Taxonomy" id="2714944"/>
    <lineage>
        <taxon>Bacteria</taxon>
        <taxon>Pseudomonadati</taxon>
        <taxon>Pseudomonadota</taxon>
        <taxon>Alphaproteobacteria</taxon>
        <taxon>Sphingomonadales</taxon>
        <taxon>Sphingomonadaceae</taxon>
        <taxon>Sphingomonas</taxon>
    </lineage>
</organism>
<dbReference type="NCBIfam" id="TIGR01225">
    <property type="entry name" value="hutH"/>
    <property type="match status" value="1"/>
</dbReference>
<comment type="catalytic activity">
    <reaction evidence="5 6 8">
        <text>L-histidine = trans-urocanate + NH4(+)</text>
        <dbReference type="Rhea" id="RHEA:21232"/>
        <dbReference type="ChEBI" id="CHEBI:17771"/>
        <dbReference type="ChEBI" id="CHEBI:28938"/>
        <dbReference type="ChEBI" id="CHEBI:57595"/>
        <dbReference type="EC" id="4.3.1.3"/>
    </reaction>
</comment>
<dbReference type="Proteomes" id="UP000502502">
    <property type="component" value="Chromosome"/>
</dbReference>
<dbReference type="GO" id="GO:0005737">
    <property type="term" value="C:cytoplasm"/>
    <property type="evidence" value="ECO:0007669"/>
    <property type="project" value="UniProtKB-SubCell"/>
</dbReference>
<accession>A0A6G7ZKD3</accession>
<dbReference type="HAMAP" id="MF_00229">
    <property type="entry name" value="His_ammonia_lyase"/>
    <property type="match status" value="1"/>
</dbReference>
<keyword evidence="11" id="KW-1185">Reference proteome</keyword>
<evidence type="ECO:0000256" key="9">
    <source>
        <dbReference type="RuleBase" id="RU004480"/>
    </source>
</evidence>
<dbReference type="PROSITE" id="PS00488">
    <property type="entry name" value="PAL_HISTIDASE"/>
    <property type="match status" value="1"/>
</dbReference>
<evidence type="ECO:0000256" key="6">
    <source>
        <dbReference type="HAMAP-Rule" id="MF_00229"/>
    </source>
</evidence>
<dbReference type="InterPro" id="IPR001106">
    <property type="entry name" value="Aromatic_Lyase"/>
</dbReference>
<evidence type="ECO:0000256" key="4">
    <source>
        <dbReference type="ARBA" id="ARBA00023239"/>
    </source>
</evidence>
<name>A0A6G7ZKD3_9SPHN</name>
<evidence type="ECO:0000256" key="2">
    <source>
        <dbReference type="ARBA" id="ARBA00012994"/>
    </source>
</evidence>
<dbReference type="GO" id="GO:0004397">
    <property type="term" value="F:histidine ammonia-lyase activity"/>
    <property type="evidence" value="ECO:0007669"/>
    <property type="project" value="UniProtKB-UniRule"/>
</dbReference>
<comment type="similarity">
    <text evidence="6 7">Belongs to the PAL/histidase family.</text>
</comment>
<dbReference type="GO" id="GO:0019556">
    <property type="term" value="P:L-histidine catabolic process to glutamate and formamide"/>
    <property type="evidence" value="ECO:0007669"/>
    <property type="project" value="UniProtKB-UniPathway"/>
</dbReference>
<dbReference type="AlphaFoldDB" id="A0A6G7ZKD3"/>
<comment type="PTM">
    <text evidence="6">Contains an active site 4-methylidene-imidazol-5-one (MIO), which is formed autocatalytically by cyclization and dehydration of residues Ala-Ser-Gly.</text>
</comment>
<dbReference type="NCBIfam" id="NF006871">
    <property type="entry name" value="PRK09367.1"/>
    <property type="match status" value="1"/>
</dbReference>
<dbReference type="Pfam" id="PF00221">
    <property type="entry name" value="Lyase_aromatic"/>
    <property type="match status" value="1"/>
</dbReference>
<dbReference type="SUPFAM" id="SSF48557">
    <property type="entry name" value="L-aspartase-like"/>
    <property type="match status" value="1"/>
</dbReference>
<dbReference type="RefSeq" id="WP_166091850.1">
    <property type="nucleotide sequence ID" value="NZ_CP049871.1"/>
</dbReference>
<dbReference type="FunFam" id="1.10.275.10:FF:000005">
    <property type="entry name" value="Histidine ammonia-lyase"/>
    <property type="match status" value="1"/>
</dbReference>
<evidence type="ECO:0000313" key="11">
    <source>
        <dbReference type="Proteomes" id="UP000502502"/>
    </source>
</evidence>
<dbReference type="GO" id="GO:0019557">
    <property type="term" value="P:L-histidine catabolic process to glutamate and formate"/>
    <property type="evidence" value="ECO:0007669"/>
    <property type="project" value="UniProtKB-UniPathway"/>
</dbReference>